<accession>A0A0C3L420</accession>
<dbReference type="EMBL" id="KN822993">
    <property type="protein sequence ID" value="KIO28578.1"/>
    <property type="molecule type" value="Genomic_DNA"/>
</dbReference>
<dbReference type="Proteomes" id="UP000054248">
    <property type="component" value="Unassembled WGS sequence"/>
</dbReference>
<reference evidence="1 2" key="1">
    <citation type="submission" date="2014-04" db="EMBL/GenBank/DDBJ databases">
        <authorList>
            <consortium name="DOE Joint Genome Institute"/>
            <person name="Kuo A."/>
            <person name="Girlanda M."/>
            <person name="Perotto S."/>
            <person name="Kohler A."/>
            <person name="Nagy L.G."/>
            <person name="Floudas D."/>
            <person name="Copeland A."/>
            <person name="Barry K.W."/>
            <person name="Cichocki N."/>
            <person name="Veneault-Fourrey C."/>
            <person name="LaButti K."/>
            <person name="Lindquist E.A."/>
            <person name="Lipzen A."/>
            <person name="Lundell T."/>
            <person name="Morin E."/>
            <person name="Murat C."/>
            <person name="Sun H."/>
            <person name="Tunlid A."/>
            <person name="Henrissat B."/>
            <person name="Grigoriev I.V."/>
            <person name="Hibbett D.S."/>
            <person name="Martin F."/>
            <person name="Nordberg H.P."/>
            <person name="Cantor M.N."/>
            <person name="Hua S.X."/>
        </authorList>
    </citation>
    <scope>NUCLEOTIDE SEQUENCE [LARGE SCALE GENOMIC DNA]</scope>
    <source>
        <strain evidence="1 2">MUT 4182</strain>
    </source>
</reference>
<name>A0A0C3L420_9AGAM</name>
<reference evidence="2" key="2">
    <citation type="submission" date="2015-01" db="EMBL/GenBank/DDBJ databases">
        <title>Evolutionary Origins and Diversification of the Mycorrhizal Mutualists.</title>
        <authorList>
            <consortium name="DOE Joint Genome Institute"/>
            <consortium name="Mycorrhizal Genomics Consortium"/>
            <person name="Kohler A."/>
            <person name="Kuo A."/>
            <person name="Nagy L.G."/>
            <person name="Floudas D."/>
            <person name="Copeland A."/>
            <person name="Barry K.W."/>
            <person name="Cichocki N."/>
            <person name="Veneault-Fourrey C."/>
            <person name="LaButti K."/>
            <person name="Lindquist E.A."/>
            <person name="Lipzen A."/>
            <person name="Lundell T."/>
            <person name="Morin E."/>
            <person name="Murat C."/>
            <person name="Riley R."/>
            <person name="Ohm R."/>
            <person name="Sun H."/>
            <person name="Tunlid A."/>
            <person name="Henrissat B."/>
            <person name="Grigoriev I.V."/>
            <person name="Hibbett D.S."/>
            <person name="Martin F."/>
        </authorList>
    </citation>
    <scope>NUCLEOTIDE SEQUENCE [LARGE SCALE GENOMIC DNA]</scope>
    <source>
        <strain evidence="2">MUT 4182</strain>
    </source>
</reference>
<proteinExistence type="predicted"/>
<dbReference type="HOGENOM" id="CLU_2943558_0_0_1"/>
<dbReference type="AlphaFoldDB" id="A0A0C3L420"/>
<evidence type="ECO:0000313" key="2">
    <source>
        <dbReference type="Proteomes" id="UP000054248"/>
    </source>
</evidence>
<keyword evidence="2" id="KW-1185">Reference proteome</keyword>
<protein>
    <submittedName>
        <fullName evidence="1">Uncharacterized protein</fullName>
    </submittedName>
</protein>
<organism evidence="1 2">
    <name type="scientific">Tulasnella calospora MUT 4182</name>
    <dbReference type="NCBI Taxonomy" id="1051891"/>
    <lineage>
        <taxon>Eukaryota</taxon>
        <taxon>Fungi</taxon>
        <taxon>Dikarya</taxon>
        <taxon>Basidiomycota</taxon>
        <taxon>Agaricomycotina</taxon>
        <taxon>Agaricomycetes</taxon>
        <taxon>Cantharellales</taxon>
        <taxon>Tulasnellaceae</taxon>
        <taxon>Tulasnella</taxon>
    </lineage>
</organism>
<sequence>MWRVFPNNAILPYWHTGDDANPGLDFVLRENAFIRLCLSPSGVDKPRAGWEVITLRFKPM</sequence>
<gene>
    <name evidence="1" type="ORF">M407DRAFT_242984</name>
</gene>
<evidence type="ECO:0000313" key="1">
    <source>
        <dbReference type="EMBL" id="KIO28578.1"/>
    </source>
</evidence>